<keyword evidence="3" id="KW-1185">Reference proteome</keyword>
<dbReference type="GO" id="GO:0006513">
    <property type="term" value="P:protein monoubiquitination"/>
    <property type="evidence" value="ECO:0007669"/>
    <property type="project" value="InterPro"/>
</dbReference>
<feature type="compositionally biased region" description="Polar residues" evidence="1">
    <location>
        <begin position="193"/>
        <end position="204"/>
    </location>
</feature>
<reference evidence="2 3" key="1">
    <citation type="journal article" date="2023" name="PLoS ONE">
        <title>Cytospora paraplurivora sp. nov. isolated from orchards with fruit tree decline syndrome in Ontario, Canada.</title>
        <authorList>
            <person name="Ilyukhin E."/>
            <person name="Nguyen H.D.T."/>
            <person name="Castle A.J."/>
            <person name="Ellouze W."/>
        </authorList>
    </citation>
    <scope>NUCLEOTIDE SEQUENCE [LARGE SCALE GENOMIC DNA]</scope>
    <source>
        <strain evidence="2 3">FDS-564</strain>
    </source>
</reference>
<dbReference type="GO" id="GO:0003697">
    <property type="term" value="F:single-stranded DNA binding"/>
    <property type="evidence" value="ECO:0007669"/>
    <property type="project" value="InterPro"/>
</dbReference>
<feature type="region of interest" description="Disordered" evidence="1">
    <location>
        <begin position="226"/>
        <end position="257"/>
    </location>
</feature>
<feature type="compositionally biased region" description="Low complexity" evidence="1">
    <location>
        <begin position="52"/>
        <end position="63"/>
    </location>
</feature>
<feature type="compositionally biased region" description="Polar residues" evidence="1">
    <location>
        <begin position="226"/>
        <end position="246"/>
    </location>
</feature>
<dbReference type="Proteomes" id="UP001320245">
    <property type="component" value="Unassembled WGS sequence"/>
</dbReference>
<name>A0AAN9USR6_9PEZI</name>
<dbReference type="GO" id="GO:0006301">
    <property type="term" value="P:DNA damage tolerance"/>
    <property type="evidence" value="ECO:0007669"/>
    <property type="project" value="InterPro"/>
</dbReference>
<comment type="caution">
    <text evidence="2">The sequence shown here is derived from an EMBL/GenBank/DDBJ whole genome shotgun (WGS) entry which is preliminary data.</text>
</comment>
<gene>
    <name evidence="2" type="primary">RAD18</name>
    <name evidence="2" type="ORF">SLS53_000944</name>
</gene>
<dbReference type="EMBL" id="JAJSPL020000002">
    <property type="protein sequence ID" value="KAK7748919.1"/>
    <property type="molecule type" value="Genomic_DNA"/>
</dbReference>
<feature type="region of interest" description="Disordered" evidence="1">
    <location>
        <begin position="176"/>
        <end position="214"/>
    </location>
</feature>
<sequence>MDARITGPITKDDAYDVSDPTDWLGTPLASLMPAVEHFTKGREAMLKLAREPPALATAAPASTPKRKAADESDNALKKRLSDLGISSWGPRPLLERRHREWVMIWNANCDSSRPKTKSELLQDLNIWERTQGGSASLTSHSANLGAQIKDKEFDGAGWSTKHSDSFKDLIANARMTRRKAEQKTQEPPPTDGQHITGTSSNNTCYEPPPEVLPNGVAQSEIQTLTSSETAIDLTIPSSQPQETDQPQKPLAERTTTSLVEDTVVDLVLQGRQNVHDSTPTKSFTP</sequence>
<dbReference type="AlphaFoldDB" id="A0AAN9USR6"/>
<accession>A0AAN9USR6</accession>
<evidence type="ECO:0000313" key="2">
    <source>
        <dbReference type="EMBL" id="KAK7748919.1"/>
    </source>
</evidence>
<dbReference type="InterPro" id="IPR039577">
    <property type="entry name" value="Rad18"/>
</dbReference>
<organism evidence="2 3">
    <name type="scientific">Cytospora paraplurivora</name>
    <dbReference type="NCBI Taxonomy" id="2898453"/>
    <lineage>
        <taxon>Eukaryota</taxon>
        <taxon>Fungi</taxon>
        <taxon>Dikarya</taxon>
        <taxon>Ascomycota</taxon>
        <taxon>Pezizomycotina</taxon>
        <taxon>Sordariomycetes</taxon>
        <taxon>Sordariomycetidae</taxon>
        <taxon>Diaporthales</taxon>
        <taxon>Cytosporaceae</taxon>
        <taxon>Cytospora</taxon>
    </lineage>
</organism>
<dbReference type="PANTHER" id="PTHR14134">
    <property type="entry name" value="E3 UBIQUITIN-PROTEIN LIGASE RAD18"/>
    <property type="match status" value="1"/>
</dbReference>
<feature type="region of interest" description="Disordered" evidence="1">
    <location>
        <begin position="50"/>
        <end position="74"/>
    </location>
</feature>
<evidence type="ECO:0000313" key="3">
    <source>
        <dbReference type="Proteomes" id="UP001320245"/>
    </source>
</evidence>
<dbReference type="PANTHER" id="PTHR14134:SF2">
    <property type="entry name" value="E3 UBIQUITIN-PROTEIN LIGASE RAD18"/>
    <property type="match status" value="1"/>
</dbReference>
<dbReference type="GO" id="GO:0061630">
    <property type="term" value="F:ubiquitin protein ligase activity"/>
    <property type="evidence" value="ECO:0007669"/>
    <property type="project" value="InterPro"/>
</dbReference>
<evidence type="ECO:0000256" key="1">
    <source>
        <dbReference type="SAM" id="MobiDB-lite"/>
    </source>
</evidence>
<proteinExistence type="predicted"/>
<dbReference type="GO" id="GO:0005634">
    <property type="term" value="C:nucleus"/>
    <property type="evidence" value="ECO:0007669"/>
    <property type="project" value="TreeGrafter"/>
</dbReference>
<protein>
    <submittedName>
        <fullName evidence="2">E3 ubiquitin-protein ligase rad18</fullName>
    </submittedName>
</protein>
<dbReference type="GO" id="GO:0097505">
    <property type="term" value="C:Rad6-Rad18 complex"/>
    <property type="evidence" value="ECO:0007669"/>
    <property type="project" value="TreeGrafter"/>
</dbReference>